<evidence type="ECO:0000313" key="2">
    <source>
        <dbReference type="EnsemblPlants" id="PGSC0003DMT400008404"/>
    </source>
</evidence>
<accession>M0ZUI9</accession>
<dbReference type="InParanoid" id="M0ZUI9"/>
<reference evidence="3" key="1">
    <citation type="journal article" date="2011" name="Nature">
        <title>Genome sequence and analysis of the tuber crop potato.</title>
        <authorList>
            <consortium name="The Potato Genome Sequencing Consortium"/>
        </authorList>
    </citation>
    <scope>NUCLEOTIDE SEQUENCE [LARGE SCALE GENOMIC DNA]</scope>
    <source>
        <strain evidence="3">cv. DM1-3 516 R44</strain>
    </source>
</reference>
<dbReference type="Proteomes" id="UP000011115">
    <property type="component" value="Unassembled WGS sequence"/>
</dbReference>
<dbReference type="EnsemblPlants" id="PGSC0003DMT400008404">
    <property type="protein sequence ID" value="PGSC0003DMT400008404"/>
    <property type="gene ID" value="PGSC0003DMG400003243"/>
</dbReference>
<dbReference type="PaxDb" id="4113-PGSC0003DMT400008404"/>
<protein>
    <submittedName>
        <fullName evidence="2">Uncharacterized protein</fullName>
    </submittedName>
</protein>
<dbReference type="AlphaFoldDB" id="M0ZUI9"/>
<dbReference type="Gramene" id="PGSC0003DMT400008404">
    <property type="protein sequence ID" value="PGSC0003DMT400008404"/>
    <property type="gene ID" value="PGSC0003DMG400003243"/>
</dbReference>
<reference evidence="2" key="2">
    <citation type="submission" date="2015-06" db="UniProtKB">
        <authorList>
            <consortium name="EnsemblPlants"/>
        </authorList>
    </citation>
    <scope>IDENTIFICATION</scope>
    <source>
        <strain evidence="2">DM1-3 516 R44</strain>
    </source>
</reference>
<dbReference type="HOGENOM" id="CLU_2798908_0_0_1"/>
<feature type="compositionally biased region" description="Basic and acidic residues" evidence="1">
    <location>
        <begin position="19"/>
        <end position="32"/>
    </location>
</feature>
<proteinExistence type="predicted"/>
<evidence type="ECO:0000313" key="3">
    <source>
        <dbReference type="Proteomes" id="UP000011115"/>
    </source>
</evidence>
<organism evidence="2 3">
    <name type="scientific">Solanum tuberosum</name>
    <name type="common">Potato</name>
    <dbReference type="NCBI Taxonomy" id="4113"/>
    <lineage>
        <taxon>Eukaryota</taxon>
        <taxon>Viridiplantae</taxon>
        <taxon>Streptophyta</taxon>
        <taxon>Embryophyta</taxon>
        <taxon>Tracheophyta</taxon>
        <taxon>Spermatophyta</taxon>
        <taxon>Magnoliopsida</taxon>
        <taxon>eudicotyledons</taxon>
        <taxon>Gunneridae</taxon>
        <taxon>Pentapetalae</taxon>
        <taxon>asterids</taxon>
        <taxon>lamiids</taxon>
        <taxon>Solanales</taxon>
        <taxon>Solanaceae</taxon>
        <taxon>Solanoideae</taxon>
        <taxon>Solaneae</taxon>
        <taxon>Solanum</taxon>
    </lineage>
</organism>
<feature type="region of interest" description="Disordered" evidence="1">
    <location>
        <begin position="1"/>
        <end position="32"/>
    </location>
</feature>
<keyword evidence="3" id="KW-1185">Reference proteome</keyword>
<sequence>MEQTEIVSIISGKKQHIRTRPEQHLSDRKHDQINKKWKDQSCHNTTITKLDSTDLNKIVNLKLRDKSK</sequence>
<name>M0ZUI9_SOLTU</name>
<evidence type="ECO:0000256" key="1">
    <source>
        <dbReference type="SAM" id="MobiDB-lite"/>
    </source>
</evidence>